<gene>
    <name evidence="2" type="ORF">CINC_LOCUS12258</name>
</gene>
<dbReference type="EMBL" id="LR824010">
    <property type="protein sequence ID" value="CAD0197980.1"/>
    <property type="molecule type" value="Genomic_DNA"/>
</dbReference>
<feature type="compositionally biased region" description="Basic residues" evidence="1">
    <location>
        <begin position="53"/>
        <end position="62"/>
    </location>
</feature>
<accession>A0A9N8Q0E4</accession>
<evidence type="ECO:0000313" key="3">
    <source>
        <dbReference type="Proteomes" id="UP001154114"/>
    </source>
</evidence>
<evidence type="ECO:0000313" key="2">
    <source>
        <dbReference type="EMBL" id="CAD0197980.1"/>
    </source>
</evidence>
<feature type="region of interest" description="Disordered" evidence="1">
    <location>
        <begin position="1"/>
        <end position="108"/>
    </location>
</feature>
<dbReference type="Proteomes" id="UP001154114">
    <property type="component" value="Chromosome 7"/>
</dbReference>
<dbReference type="AlphaFoldDB" id="A0A9N8Q0E4"/>
<protein>
    <submittedName>
        <fullName evidence="2">Uncharacterized protein</fullName>
    </submittedName>
</protein>
<keyword evidence="3" id="KW-1185">Reference proteome</keyword>
<feature type="compositionally biased region" description="Low complexity" evidence="1">
    <location>
        <begin position="24"/>
        <end position="34"/>
    </location>
</feature>
<sequence>MACISSSHEHRDGRRCTSAVQSERSIAGSAGRGSRWARGRSARSGGGAVGARRAQRRGRGASRRAPIDARSAHAPRSRTRAACPTSGGRYVTPRHPPNCCTRGRPGVT</sequence>
<proteinExistence type="predicted"/>
<organism evidence="2 3">
    <name type="scientific">Chrysodeixis includens</name>
    <name type="common">Soybean looper</name>
    <name type="synonym">Pseudoplusia includens</name>
    <dbReference type="NCBI Taxonomy" id="689277"/>
    <lineage>
        <taxon>Eukaryota</taxon>
        <taxon>Metazoa</taxon>
        <taxon>Ecdysozoa</taxon>
        <taxon>Arthropoda</taxon>
        <taxon>Hexapoda</taxon>
        <taxon>Insecta</taxon>
        <taxon>Pterygota</taxon>
        <taxon>Neoptera</taxon>
        <taxon>Endopterygota</taxon>
        <taxon>Lepidoptera</taxon>
        <taxon>Glossata</taxon>
        <taxon>Ditrysia</taxon>
        <taxon>Noctuoidea</taxon>
        <taxon>Noctuidae</taxon>
        <taxon>Plusiinae</taxon>
        <taxon>Chrysodeixis</taxon>
    </lineage>
</organism>
<reference evidence="2" key="1">
    <citation type="submission" date="2021-12" db="EMBL/GenBank/DDBJ databases">
        <authorList>
            <person name="King R."/>
        </authorList>
    </citation>
    <scope>NUCLEOTIDE SEQUENCE</scope>
</reference>
<evidence type="ECO:0000256" key="1">
    <source>
        <dbReference type="SAM" id="MobiDB-lite"/>
    </source>
</evidence>
<name>A0A9N8Q0E4_CHRIL</name>